<dbReference type="InterPro" id="IPR000629">
    <property type="entry name" value="RNA-helicase_DEAD-box_CS"/>
</dbReference>
<dbReference type="PROSITE" id="PS51192">
    <property type="entry name" value="HELICASE_ATP_BIND_1"/>
    <property type="match status" value="1"/>
</dbReference>
<dbReference type="InterPro" id="IPR001650">
    <property type="entry name" value="Helicase_C-like"/>
</dbReference>
<dbReference type="AlphaFoldDB" id="A0AAP2DDB1"/>
<dbReference type="PANTHER" id="PTHR47959">
    <property type="entry name" value="ATP-DEPENDENT RNA HELICASE RHLE-RELATED"/>
    <property type="match status" value="1"/>
</dbReference>
<dbReference type="SUPFAM" id="SSF52540">
    <property type="entry name" value="P-loop containing nucleoside triphosphate hydrolases"/>
    <property type="match status" value="2"/>
</dbReference>
<feature type="domain" description="Helicase ATP-binding" evidence="8">
    <location>
        <begin position="32"/>
        <end position="204"/>
    </location>
</feature>
<dbReference type="Gene3D" id="3.40.50.300">
    <property type="entry name" value="P-loop containing nucleotide triphosphate hydrolases"/>
    <property type="match status" value="2"/>
</dbReference>
<dbReference type="Proteomes" id="UP001319180">
    <property type="component" value="Unassembled WGS sequence"/>
</dbReference>
<dbReference type="Pfam" id="PF00271">
    <property type="entry name" value="Helicase_C"/>
    <property type="match status" value="1"/>
</dbReference>
<protein>
    <submittedName>
        <fullName evidence="11">DEAD/DEAH box helicase</fullName>
    </submittedName>
</protein>
<evidence type="ECO:0000313" key="12">
    <source>
        <dbReference type="Proteomes" id="UP001319180"/>
    </source>
</evidence>
<keyword evidence="4 7" id="KW-0067">ATP-binding</keyword>
<feature type="short sequence motif" description="Q motif" evidence="6">
    <location>
        <begin position="1"/>
        <end position="29"/>
    </location>
</feature>
<feature type="domain" description="Helicase C-terminal" evidence="9">
    <location>
        <begin position="213"/>
        <end position="370"/>
    </location>
</feature>
<dbReference type="InterPro" id="IPR014001">
    <property type="entry name" value="Helicase_ATP-bd"/>
</dbReference>
<evidence type="ECO:0000256" key="2">
    <source>
        <dbReference type="ARBA" id="ARBA00022801"/>
    </source>
</evidence>
<dbReference type="EMBL" id="JAHESC010000045">
    <property type="protein sequence ID" value="MBT1689653.1"/>
    <property type="molecule type" value="Genomic_DNA"/>
</dbReference>
<dbReference type="PANTHER" id="PTHR47959:SF13">
    <property type="entry name" value="ATP-DEPENDENT RNA HELICASE RHLE"/>
    <property type="match status" value="1"/>
</dbReference>
<dbReference type="SMART" id="SM00487">
    <property type="entry name" value="DEXDc"/>
    <property type="match status" value="1"/>
</dbReference>
<dbReference type="GO" id="GO:0016787">
    <property type="term" value="F:hydrolase activity"/>
    <property type="evidence" value="ECO:0007669"/>
    <property type="project" value="UniProtKB-KW"/>
</dbReference>
<evidence type="ECO:0000313" key="11">
    <source>
        <dbReference type="EMBL" id="MBT1689653.1"/>
    </source>
</evidence>
<dbReference type="GO" id="GO:0005829">
    <property type="term" value="C:cytosol"/>
    <property type="evidence" value="ECO:0007669"/>
    <property type="project" value="TreeGrafter"/>
</dbReference>
<dbReference type="InterPro" id="IPR044742">
    <property type="entry name" value="DEAD/DEAH_RhlB"/>
</dbReference>
<evidence type="ECO:0000256" key="4">
    <source>
        <dbReference type="ARBA" id="ARBA00022840"/>
    </source>
</evidence>
<dbReference type="PROSITE" id="PS00039">
    <property type="entry name" value="DEAD_ATP_HELICASE"/>
    <property type="match status" value="1"/>
</dbReference>
<dbReference type="CDD" id="cd00268">
    <property type="entry name" value="DEADc"/>
    <property type="match status" value="1"/>
</dbReference>
<keyword evidence="3 7" id="KW-0347">Helicase</keyword>
<dbReference type="InterPro" id="IPR027417">
    <property type="entry name" value="P-loop_NTPase"/>
</dbReference>
<dbReference type="InterPro" id="IPR011545">
    <property type="entry name" value="DEAD/DEAH_box_helicase_dom"/>
</dbReference>
<dbReference type="GO" id="GO:0003676">
    <property type="term" value="F:nucleic acid binding"/>
    <property type="evidence" value="ECO:0007669"/>
    <property type="project" value="InterPro"/>
</dbReference>
<name>A0AAP2DDB1_9BACT</name>
<evidence type="ECO:0000256" key="3">
    <source>
        <dbReference type="ARBA" id="ARBA00022806"/>
    </source>
</evidence>
<dbReference type="InterPro" id="IPR014014">
    <property type="entry name" value="RNA_helicase_DEAD_Q_motif"/>
</dbReference>
<dbReference type="PROSITE" id="PS51195">
    <property type="entry name" value="Q_MOTIF"/>
    <property type="match status" value="1"/>
</dbReference>
<keyword evidence="1 7" id="KW-0547">Nucleotide-binding</keyword>
<evidence type="ECO:0000259" key="8">
    <source>
        <dbReference type="PROSITE" id="PS51192"/>
    </source>
</evidence>
<dbReference type="InterPro" id="IPR050079">
    <property type="entry name" value="DEAD_box_RNA_helicase"/>
</dbReference>
<evidence type="ECO:0000259" key="10">
    <source>
        <dbReference type="PROSITE" id="PS51195"/>
    </source>
</evidence>
<sequence>MTFKDLNLCSAIIEALTEKGYQSPTAIQQQAIPHILSGKDIVASAATGTGKTASFCIPILQLLSTRTQRPAVRALILSPTRELALQVFDNLKFYGKNLPLKSAVIYGGVSQGNQVKEISRGVDILVATPGRLHDLIDQGVLTLKQVEILVLDEADRMLDMGFINSIRKLIKVIPPSRQNVFFSATMPVAVMGLIRGIAASPVQVSIEASPKTSIEQSVYYVAREDKRSLLKHVIQEQKMTNVIVFARTKYGADKIAKDLANSGIPAEAFHGDKSQNARQRALTNFRKNSTRVLVATDVAARGIDIADLPFVINYELPESAETYTHRIGRTGRAGKSGSALSFCDLDERRYLNNINRISKKNLAVVQHPFN</sequence>
<comment type="caution">
    <text evidence="11">The sequence shown here is derived from an EMBL/GenBank/DDBJ whole genome shotgun (WGS) entry which is preliminary data.</text>
</comment>
<gene>
    <name evidence="11" type="ORF">KK078_24025</name>
</gene>
<dbReference type="GO" id="GO:0005524">
    <property type="term" value="F:ATP binding"/>
    <property type="evidence" value="ECO:0007669"/>
    <property type="project" value="UniProtKB-KW"/>
</dbReference>
<dbReference type="GO" id="GO:0003724">
    <property type="term" value="F:RNA helicase activity"/>
    <property type="evidence" value="ECO:0007669"/>
    <property type="project" value="InterPro"/>
</dbReference>
<feature type="domain" description="DEAD-box RNA helicase Q" evidence="10">
    <location>
        <begin position="1"/>
        <end position="29"/>
    </location>
</feature>
<keyword evidence="2 7" id="KW-0378">Hydrolase</keyword>
<evidence type="ECO:0000256" key="5">
    <source>
        <dbReference type="ARBA" id="ARBA00038437"/>
    </source>
</evidence>
<evidence type="ECO:0000256" key="1">
    <source>
        <dbReference type="ARBA" id="ARBA00022741"/>
    </source>
</evidence>
<evidence type="ECO:0000259" key="9">
    <source>
        <dbReference type="PROSITE" id="PS51194"/>
    </source>
</evidence>
<reference evidence="11 12" key="1">
    <citation type="submission" date="2021-05" db="EMBL/GenBank/DDBJ databases">
        <title>A Polyphasic approach of four new species of the genus Ohtaekwangia: Ohtaekwangia histidinii sp. nov., Ohtaekwangia cretensis sp. nov., Ohtaekwangia indiensis sp. nov., Ohtaekwangia reichenbachii sp. nov. from diverse environment.</title>
        <authorList>
            <person name="Octaviana S."/>
        </authorList>
    </citation>
    <scope>NUCLEOTIDE SEQUENCE [LARGE SCALE GENOMIC DNA]</scope>
    <source>
        <strain evidence="11 12">PWU37</strain>
    </source>
</reference>
<keyword evidence="12" id="KW-1185">Reference proteome</keyword>
<dbReference type="Pfam" id="PF00270">
    <property type="entry name" value="DEAD"/>
    <property type="match status" value="1"/>
</dbReference>
<dbReference type="CDD" id="cd18787">
    <property type="entry name" value="SF2_C_DEAD"/>
    <property type="match status" value="1"/>
</dbReference>
<evidence type="ECO:0000256" key="7">
    <source>
        <dbReference type="RuleBase" id="RU000492"/>
    </source>
</evidence>
<accession>A0AAP2DDB1</accession>
<comment type="similarity">
    <text evidence="5 7">Belongs to the DEAD box helicase family.</text>
</comment>
<dbReference type="RefSeq" id="WP_254092873.1">
    <property type="nucleotide sequence ID" value="NZ_JAHESC010000045.1"/>
</dbReference>
<organism evidence="11 12">
    <name type="scientific">Dawidia soli</name>
    <dbReference type="NCBI Taxonomy" id="2782352"/>
    <lineage>
        <taxon>Bacteria</taxon>
        <taxon>Pseudomonadati</taxon>
        <taxon>Bacteroidota</taxon>
        <taxon>Cytophagia</taxon>
        <taxon>Cytophagales</taxon>
        <taxon>Chryseotaleaceae</taxon>
        <taxon>Dawidia</taxon>
    </lineage>
</organism>
<evidence type="ECO:0000256" key="6">
    <source>
        <dbReference type="PROSITE-ProRule" id="PRU00552"/>
    </source>
</evidence>
<proteinExistence type="inferred from homology"/>
<dbReference type="PROSITE" id="PS51194">
    <property type="entry name" value="HELICASE_CTER"/>
    <property type="match status" value="1"/>
</dbReference>
<dbReference type="SMART" id="SM00490">
    <property type="entry name" value="HELICc"/>
    <property type="match status" value="1"/>
</dbReference>